<dbReference type="Proteomes" id="UP000674179">
    <property type="component" value="Chromosome 4"/>
</dbReference>
<evidence type="ECO:0000256" key="1">
    <source>
        <dbReference type="SAM" id="MobiDB-lite"/>
    </source>
</evidence>
<feature type="region of interest" description="Disordered" evidence="1">
    <location>
        <begin position="78"/>
        <end position="181"/>
    </location>
</feature>
<dbReference type="InterPro" id="IPR006994">
    <property type="entry name" value="TCF25/Rqc1"/>
</dbReference>
<organism evidence="2 3">
    <name type="scientific">Leishmania enriettii</name>
    <dbReference type="NCBI Taxonomy" id="5663"/>
    <lineage>
        <taxon>Eukaryota</taxon>
        <taxon>Discoba</taxon>
        <taxon>Euglenozoa</taxon>
        <taxon>Kinetoplastea</taxon>
        <taxon>Metakinetoplastina</taxon>
        <taxon>Trypanosomatida</taxon>
        <taxon>Trypanosomatidae</taxon>
        <taxon>Leishmaniinae</taxon>
        <taxon>Leishmania</taxon>
    </lineage>
</organism>
<keyword evidence="3" id="KW-1185">Reference proteome</keyword>
<dbReference type="GO" id="GO:1990112">
    <property type="term" value="C:RQC complex"/>
    <property type="evidence" value="ECO:0007669"/>
    <property type="project" value="TreeGrafter"/>
</dbReference>
<feature type="compositionally biased region" description="Basic residues" evidence="1">
    <location>
        <begin position="38"/>
        <end position="50"/>
    </location>
</feature>
<feature type="region of interest" description="Disordered" evidence="1">
    <location>
        <begin position="812"/>
        <end position="877"/>
    </location>
</feature>
<evidence type="ECO:0000313" key="3">
    <source>
        <dbReference type="Proteomes" id="UP000674179"/>
    </source>
</evidence>
<dbReference type="AlphaFoldDB" id="A0A836I1H8"/>
<name>A0A836I1H8_LEIEN</name>
<accession>A0A836I1H8</accession>
<feature type="compositionally biased region" description="Basic residues" evidence="1">
    <location>
        <begin position="160"/>
        <end position="175"/>
    </location>
</feature>
<dbReference type="OrthoDB" id="205993at2759"/>
<protein>
    <recommendedName>
        <fullName evidence="4">Transcriptional repressor TCF25</fullName>
    </recommendedName>
</protein>
<feature type="compositionally biased region" description="Basic and acidic residues" evidence="1">
    <location>
        <begin position="88"/>
        <end position="97"/>
    </location>
</feature>
<feature type="compositionally biased region" description="Polar residues" evidence="1">
    <location>
        <begin position="725"/>
        <end position="734"/>
    </location>
</feature>
<evidence type="ECO:0008006" key="4">
    <source>
        <dbReference type="Google" id="ProtNLM"/>
    </source>
</evidence>
<feature type="region of interest" description="Disordered" evidence="1">
    <location>
        <begin position="711"/>
        <end position="736"/>
    </location>
</feature>
<dbReference type="KEGG" id="lenr:94175152"/>
<comment type="caution">
    <text evidence="2">The sequence shown here is derived from an EMBL/GenBank/DDBJ whole genome shotgun (WGS) entry which is preliminary data.</text>
</comment>
<dbReference type="PANTHER" id="PTHR22684:SF0">
    <property type="entry name" value="RIBOSOME QUALITY CONTROL COMPLEX SUBUNIT TCF25"/>
    <property type="match status" value="1"/>
</dbReference>
<dbReference type="PANTHER" id="PTHR22684">
    <property type="entry name" value="NULP1-RELATED"/>
    <property type="match status" value="1"/>
</dbReference>
<feature type="region of interest" description="Disordered" evidence="1">
    <location>
        <begin position="1"/>
        <end position="55"/>
    </location>
</feature>
<gene>
    <name evidence="2" type="ORF">CUR178_08007</name>
</gene>
<dbReference type="EMBL" id="JAFHKP010000004">
    <property type="protein sequence ID" value="KAG5486640.1"/>
    <property type="molecule type" value="Genomic_DNA"/>
</dbReference>
<reference evidence="2 3" key="1">
    <citation type="submission" date="2021-02" db="EMBL/GenBank/DDBJ databases">
        <title>Leishmania (Mundinia) enrietti genome sequencing and assembly.</title>
        <authorList>
            <person name="Almutairi H."/>
            <person name="Gatherer D."/>
        </authorList>
    </citation>
    <scope>NUCLEOTIDE SEQUENCE [LARGE SCALE GENOMIC DNA]</scope>
    <source>
        <strain evidence="2">CUR178</strain>
    </source>
</reference>
<proteinExistence type="predicted"/>
<feature type="compositionally biased region" description="Basic and acidic residues" evidence="1">
    <location>
        <begin position="140"/>
        <end position="159"/>
    </location>
</feature>
<dbReference type="Pfam" id="PF04910">
    <property type="entry name" value="Tcf25"/>
    <property type="match status" value="1"/>
</dbReference>
<sequence>MSSRQMRRLQDLVDRATGLDADDCGDDNALPSTMQMKKPNHHRQHKKKSKKVEAATASALITMPCAVQQVPGTDVLAGPCALSSSTSERAKKSKGDASRTTPTPPAPAAAGSATAGDGEGVSGDEAHSGGSVARRTAKKTPVEDETARAEESTAAEEEKRRKRAEKKKSRRQQRRQRQEEEEALLDAVLARRENEQVDPDSGGSMGSPAAEYHPAGALMVAASAATGAGPPTGAAAAVGGAGETSFLQLVMACDANQLDTRLERIRMFGADAVEDVGDGRTPHRRADGRVRDTGSVSFFPAHHTPVKFVHSAFATPNRYRWIPYDSLGIFLTTEEAHGAFGQTWRAYLLVCSSNAFQRAQASLEACQERLGGVQDLVDCLARNHVYHIPTLLQCVYAMEATGESAFAAELLDVALYQVGVVLRRFALSGTWESRQLLCHRSANTLIFQVLQRGVHAALKRGCLRTAYERTRCLLSLDPKDPCGMLLLLDYTALRAKRWVWLLEVRHRALAVRATRRQPRRGVAADSEEAEVKEALAAAGLTLRDAALAEDVLRLPNYAFSWALAKHFIEREEARQRSDEANGGVSRPSKVLRGLTSAQRASLAATPPAVELLSAAVLRFPHAAVRLMDALGDDVVCGGEGAMLSTSSRASVWQELMRQADERLDAVEDIAVHHRLADLFVARHEELWKLNECVSLLRTAVQRVVSECAANVGATDSGDGSEESANDTSSVTHVGQSRYRDVTRDSVMGTSVAPIPADLLEPGAAELAVEEGAAVQPATAERLIQMLRGNLETFGENEYVRHLLDEVRREFHGRVGGSSDNESDDDEAGGEAGSWYDVDESEDIEEQEWYSIASGESEDPDVDGAPGDGAEDGHATRH</sequence>
<dbReference type="RefSeq" id="XP_067695974.1">
    <property type="nucleotide sequence ID" value="XM_067839642.1"/>
</dbReference>
<dbReference type="GeneID" id="94175152"/>
<evidence type="ECO:0000313" key="2">
    <source>
        <dbReference type="EMBL" id="KAG5486640.1"/>
    </source>
</evidence>
<feature type="compositionally biased region" description="Acidic residues" evidence="1">
    <location>
        <begin position="836"/>
        <end position="847"/>
    </location>
</feature>